<proteinExistence type="predicted"/>
<dbReference type="RefSeq" id="XP_022741687.1">
    <property type="nucleotide sequence ID" value="XM_022885952.1"/>
</dbReference>
<evidence type="ECO:0000256" key="1">
    <source>
        <dbReference type="SAM" id="MobiDB-lite"/>
    </source>
</evidence>
<evidence type="ECO:0000313" key="2">
    <source>
        <dbReference type="Proteomes" id="UP000515121"/>
    </source>
</evidence>
<feature type="compositionally biased region" description="Polar residues" evidence="1">
    <location>
        <begin position="31"/>
        <end position="48"/>
    </location>
</feature>
<dbReference type="OrthoDB" id="1727538at2759"/>
<organism evidence="2 3">
    <name type="scientific">Durio zibethinus</name>
    <name type="common">Durian</name>
    <dbReference type="NCBI Taxonomy" id="66656"/>
    <lineage>
        <taxon>Eukaryota</taxon>
        <taxon>Viridiplantae</taxon>
        <taxon>Streptophyta</taxon>
        <taxon>Embryophyta</taxon>
        <taxon>Tracheophyta</taxon>
        <taxon>Spermatophyta</taxon>
        <taxon>Magnoliopsida</taxon>
        <taxon>eudicotyledons</taxon>
        <taxon>Gunneridae</taxon>
        <taxon>Pentapetalae</taxon>
        <taxon>rosids</taxon>
        <taxon>malvids</taxon>
        <taxon>Malvales</taxon>
        <taxon>Malvaceae</taxon>
        <taxon>Helicteroideae</taxon>
        <taxon>Durio</taxon>
    </lineage>
</organism>
<protein>
    <submittedName>
        <fullName evidence="3">Uncharacterized protein LOC111293178</fullName>
    </submittedName>
</protein>
<keyword evidence="2" id="KW-1185">Reference proteome</keyword>
<dbReference type="GeneID" id="111293178"/>
<sequence length="99" mass="11019">MDFMIPKAQPYVLGVDQKLMSAKNPEEKDAQTTNSVTSQLQIKSSARSSPEALDKEVVLRRIRHHKCKNKVKSVFQALVGGSGQAQEKWMELGDAFTCP</sequence>
<dbReference type="AlphaFoldDB" id="A0A6P5YN09"/>
<dbReference type="Proteomes" id="UP000515121">
    <property type="component" value="Unplaced"/>
</dbReference>
<feature type="region of interest" description="Disordered" evidence="1">
    <location>
        <begin position="23"/>
        <end position="53"/>
    </location>
</feature>
<reference evidence="3" key="1">
    <citation type="submission" date="2025-08" db="UniProtKB">
        <authorList>
            <consortium name="RefSeq"/>
        </authorList>
    </citation>
    <scope>IDENTIFICATION</scope>
    <source>
        <tissue evidence="3">Fruit stalk</tissue>
    </source>
</reference>
<name>A0A6P5YN09_DURZI</name>
<dbReference type="PANTHER" id="PTHR35324:SF5">
    <property type="entry name" value="BHLH DOMAIN-CONTAINING PROTEIN"/>
    <property type="match status" value="1"/>
</dbReference>
<accession>A0A6P5YN09</accession>
<evidence type="ECO:0000313" key="3">
    <source>
        <dbReference type="RefSeq" id="XP_022741687.1"/>
    </source>
</evidence>
<dbReference type="KEGG" id="dzi:111293178"/>
<dbReference type="PANTHER" id="PTHR35324">
    <property type="entry name" value="BNAA08G03750D PROTEIN"/>
    <property type="match status" value="1"/>
</dbReference>
<gene>
    <name evidence="3" type="primary">LOC111293178</name>
</gene>